<dbReference type="Proteomes" id="UP000507245">
    <property type="component" value="Unassembled WGS sequence"/>
</dbReference>
<evidence type="ECO:0000313" key="3">
    <source>
        <dbReference type="EMBL" id="CAB4319614.1"/>
    </source>
</evidence>
<accession>A0A6J5Y7T7</accession>
<evidence type="ECO:0000256" key="1">
    <source>
        <dbReference type="SAM" id="MobiDB-lite"/>
    </source>
</evidence>
<evidence type="ECO:0000313" key="2">
    <source>
        <dbReference type="EMBL" id="CAB4289292.1"/>
    </source>
</evidence>
<name>A0A6J5Y7T7_PRUAR</name>
<dbReference type="PANTHER" id="PTHR47584">
    <property type="match status" value="1"/>
</dbReference>
<evidence type="ECO:0000313" key="4">
    <source>
        <dbReference type="Proteomes" id="UP000507222"/>
    </source>
</evidence>
<evidence type="ECO:0008006" key="6">
    <source>
        <dbReference type="Google" id="ProtNLM"/>
    </source>
</evidence>
<dbReference type="Proteomes" id="UP000507222">
    <property type="component" value="Unassembled WGS sequence"/>
</dbReference>
<proteinExistence type="predicted"/>
<reference evidence="5" key="1">
    <citation type="journal article" date="2020" name="Genome Biol.">
        <title>Gamete binning: chromosome-level and haplotype-resolved genome assembly enabled by high-throughput single-cell sequencing of gamete genomes.</title>
        <authorList>
            <person name="Campoy J.A."/>
            <person name="Sun H."/>
            <person name="Goel M."/>
            <person name="Jiao W.-B."/>
            <person name="Folz-Donahue K."/>
            <person name="Wang N."/>
            <person name="Rubio M."/>
            <person name="Liu C."/>
            <person name="Kukat C."/>
            <person name="Ruiz D."/>
            <person name="Huettel B."/>
            <person name="Schneeberger K."/>
        </authorList>
    </citation>
    <scope>NUCLEOTIDE SEQUENCE [LARGE SCALE GENOMIC DNA]</scope>
    <source>
        <strain evidence="5">cv. Rojo Pasion</strain>
    </source>
</reference>
<dbReference type="PANTHER" id="PTHR47584:SF14">
    <property type="entry name" value="L10-INTERACTING MYB DOMAIN-CONTAINING PROTEIN-LIKE"/>
    <property type="match status" value="1"/>
</dbReference>
<protein>
    <recommendedName>
        <fullName evidence="6">Myb/SANT-like domain-containing protein</fullName>
    </recommendedName>
</protein>
<dbReference type="AlphaFoldDB" id="A0A6J5Y7T7"/>
<dbReference type="EMBL" id="CAEKKB010000008">
    <property type="protein sequence ID" value="CAB4319614.1"/>
    <property type="molecule type" value="Genomic_DNA"/>
</dbReference>
<keyword evidence="5" id="KW-1185">Reference proteome</keyword>
<sequence>MLISHTRMGWDPNTVQASEEVWALYLKKNKFASRFRSKGCPHYDLLGVIFNNTTATGQMQYVSTHSPPNFDVERELENDFLTTGAHIGLNTESGSRGFSEVDQGTSNKNKRGALFPPK</sequence>
<reference evidence="3 4" key="2">
    <citation type="submission" date="2020-05" db="EMBL/GenBank/DDBJ databases">
        <authorList>
            <person name="Campoy J."/>
            <person name="Schneeberger K."/>
            <person name="Spophaly S."/>
        </authorList>
    </citation>
    <scope>NUCLEOTIDE SEQUENCE [LARGE SCALE GENOMIC DNA]</scope>
    <source>
        <strain evidence="3">PruArmRojPasFocal</strain>
    </source>
</reference>
<dbReference type="InterPro" id="IPR045026">
    <property type="entry name" value="LIMYB"/>
</dbReference>
<organism evidence="3 5">
    <name type="scientific">Prunus armeniaca</name>
    <name type="common">Apricot</name>
    <name type="synonym">Armeniaca vulgaris</name>
    <dbReference type="NCBI Taxonomy" id="36596"/>
    <lineage>
        <taxon>Eukaryota</taxon>
        <taxon>Viridiplantae</taxon>
        <taxon>Streptophyta</taxon>
        <taxon>Embryophyta</taxon>
        <taxon>Tracheophyta</taxon>
        <taxon>Spermatophyta</taxon>
        <taxon>Magnoliopsida</taxon>
        <taxon>eudicotyledons</taxon>
        <taxon>Gunneridae</taxon>
        <taxon>Pentapetalae</taxon>
        <taxon>rosids</taxon>
        <taxon>fabids</taxon>
        <taxon>Rosales</taxon>
        <taxon>Rosaceae</taxon>
        <taxon>Amygdaloideae</taxon>
        <taxon>Amygdaleae</taxon>
        <taxon>Prunus</taxon>
    </lineage>
</organism>
<dbReference type="OrthoDB" id="686198at2759"/>
<feature type="region of interest" description="Disordered" evidence="1">
    <location>
        <begin position="88"/>
        <end position="118"/>
    </location>
</feature>
<gene>
    <name evidence="2" type="ORF">CURHAP_LOCUS47863</name>
    <name evidence="3" type="ORF">ORAREDHAP_LOCUS47118</name>
</gene>
<feature type="compositionally biased region" description="Polar residues" evidence="1">
    <location>
        <begin position="90"/>
        <end position="107"/>
    </location>
</feature>
<dbReference type="EMBL" id="CAEKDK010000008">
    <property type="protein sequence ID" value="CAB4289292.1"/>
    <property type="molecule type" value="Genomic_DNA"/>
</dbReference>
<evidence type="ECO:0000313" key="5">
    <source>
        <dbReference type="Proteomes" id="UP000507245"/>
    </source>
</evidence>